<dbReference type="NCBIfam" id="NF003559">
    <property type="entry name" value="PRK05234.1"/>
    <property type="match status" value="1"/>
</dbReference>
<dbReference type="PROSITE" id="PS51855">
    <property type="entry name" value="MGS"/>
    <property type="match status" value="1"/>
</dbReference>
<dbReference type="NCBIfam" id="TIGR00160">
    <property type="entry name" value="MGSA"/>
    <property type="match status" value="1"/>
</dbReference>
<evidence type="ECO:0000259" key="2">
    <source>
        <dbReference type="PROSITE" id="PS51855"/>
    </source>
</evidence>
<gene>
    <name evidence="1" type="primary">mgsA</name>
    <name evidence="3" type="ORF">HMPREF0216_01643</name>
</gene>
<dbReference type="InterPro" id="IPR004363">
    <property type="entry name" value="Methylgl_synth"/>
</dbReference>
<dbReference type="InterPro" id="IPR036914">
    <property type="entry name" value="MGS-like_dom_sf"/>
</dbReference>
<accession>L1QH73</accession>
<dbReference type="PATRIC" id="fig|545697.3.peg.1618"/>
<dbReference type="STRING" id="545697.HMPREF0216_01643"/>
<dbReference type="PANTHER" id="PTHR30492">
    <property type="entry name" value="METHYLGLYOXAL SYNTHASE"/>
    <property type="match status" value="1"/>
</dbReference>
<dbReference type="GO" id="GO:0008929">
    <property type="term" value="F:methylglyoxal synthase activity"/>
    <property type="evidence" value="ECO:0007669"/>
    <property type="project" value="UniProtKB-UniRule"/>
</dbReference>
<dbReference type="PANTHER" id="PTHR30492:SF0">
    <property type="entry name" value="METHYLGLYOXAL SYNTHASE"/>
    <property type="match status" value="1"/>
</dbReference>
<dbReference type="GO" id="GO:0019242">
    <property type="term" value="P:methylglyoxal biosynthetic process"/>
    <property type="evidence" value="ECO:0007669"/>
    <property type="project" value="UniProtKB-UniRule"/>
</dbReference>
<feature type="active site" description="Proton donor/acceptor" evidence="1">
    <location>
        <position position="102"/>
    </location>
</feature>
<evidence type="ECO:0000313" key="4">
    <source>
        <dbReference type="Proteomes" id="UP000010420"/>
    </source>
</evidence>
<dbReference type="InterPro" id="IPR011607">
    <property type="entry name" value="MGS-like_dom"/>
</dbReference>
<dbReference type="InterPro" id="IPR018148">
    <property type="entry name" value="Methylglyoxal_synth_AS"/>
</dbReference>
<keyword evidence="1" id="KW-0456">Lyase</keyword>
<feature type="binding site" evidence="1">
    <location>
        <begin position="76"/>
        <end position="79"/>
    </location>
    <ligand>
        <name>substrate</name>
    </ligand>
</feature>
<name>L1QH73_9CLOT</name>
<dbReference type="PROSITE" id="PS01335">
    <property type="entry name" value="METHYLGLYOXAL_SYNTH"/>
    <property type="match status" value="1"/>
</dbReference>
<comment type="caution">
    <text evidence="3">The sequence shown here is derived from an EMBL/GenBank/DDBJ whole genome shotgun (WGS) entry which is preliminary data.</text>
</comment>
<evidence type="ECO:0000256" key="1">
    <source>
        <dbReference type="HAMAP-Rule" id="MF_00549"/>
    </source>
</evidence>
<sequence>MKSLEKLYIIKVRVTYKKFIKYIVLIKNIISKILLIKGRDTKMRVALIAHDKKKEAMIDFAKRNEERLSKLELFATGTTGLRIMENTKLEIHRLKSGPLGGDQQIGALISEQKLDLVIFFRDPLTAQPHEPDVNALLRLCDVYEIPLATNASTAQLVLDAIHN</sequence>
<dbReference type="GO" id="GO:0005829">
    <property type="term" value="C:cytosol"/>
    <property type="evidence" value="ECO:0007669"/>
    <property type="project" value="TreeGrafter"/>
</dbReference>
<organism evidence="3 4">
    <name type="scientific">Clostridium celatum DSM 1785</name>
    <dbReference type="NCBI Taxonomy" id="545697"/>
    <lineage>
        <taxon>Bacteria</taxon>
        <taxon>Bacillati</taxon>
        <taxon>Bacillota</taxon>
        <taxon>Clostridia</taxon>
        <taxon>Eubacteriales</taxon>
        <taxon>Clostridiaceae</taxon>
        <taxon>Clostridium</taxon>
    </lineage>
</organism>
<comment type="function">
    <text evidence="1">Catalyzes the formation of methylglyoxal from dihydroxyacetone phosphate.</text>
</comment>
<protein>
    <recommendedName>
        <fullName evidence="1">Methylglyoxal synthase</fullName>
        <shortName evidence="1">MGS</shortName>
        <ecNumber evidence="1">4.2.3.3</ecNumber>
    </recommendedName>
</protein>
<dbReference type="Proteomes" id="UP000010420">
    <property type="component" value="Unassembled WGS sequence"/>
</dbReference>
<dbReference type="HOGENOM" id="CLU_120420_1_0_9"/>
<feature type="binding site" evidence="1">
    <location>
        <position position="129"/>
    </location>
    <ligand>
        <name>substrate</name>
    </ligand>
</feature>
<feature type="domain" description="MGS-like" evidence="2">
    <location>
        <begin position="36"/>
        <end position="163"/>
    </location>
</feature>
<dbReference type="AlphaFoldDB" id="L1QH73"/>
<dbReference type="eggNOG" id="COG1803">
    <property type="taxonomic scope" value="Bacteria"/>
</dbReference>
<dbReference type="SMART" id="SM00851">
    <property type="entry name" value="MGS"/>
    <property type="match status" value="1"/>
</dbReference>
<comment type="catalytic activity">
    <reaction evidence="1">
        <text>dihydroxyacetone phosphate = methylglyoxal + phosphate</text>
        <dbReference type="Rhea" id="RHEA:17937"/>
        <dbReference type="ChEBI" id="CHEBI:17158"/>
        <dbReference type="ChEBI" id="CHEBI:43474"/>
        <dbReference type="ChEBI" id="CHEBI:57642"/>
        <dbReference type="EC" id="4.2.3.3"/>
    </reaction>
</comment>
<feature type="binding site" evidence="1">
    <location>
        <position position="54"/>
    </location>
    <ligand>
        <name>substrate</name>
    </ligand>
</feature>
<feature type="binding site" evidence="1">
    <location>
        <position position="50"/>
    </location>
    <ligand>
        <name>substrate</name>
    </ligand>
</feature>
<dbReference type="Pfam" id="PF02142">
    <property type="entry name" value="MGS"/>
    <property type="match status" value="1"/>
</dbReference>
<dbReference type="Gene3D" id="3.40.50.1380">
    <property type="entry name" value="Methylglyoxal synthase-like domain"/>
    <property type="match status" value="1"/>
</dbReference>
<keyword evidence="4" id="KW-1185">Reference proteome</keyword>
<feature type="binding site" evidence="1">
    <location>
        <begin position="96"/>
        <end position="97"/>
    </location>
    <ligand>
        <name>substrate</name>
    </ligand>
</feature>
<dbReference type="SUPFAM" id="SSF52335">
    <property type="entry name" value="Methylglyoxal synthase-like"/>
    <property type="match status" value="1"/>
</dbReference>
<dbReference type="CDD" id="cd01422">
    <property type="entry name" value="MGS"/>
    <property type="match status" value="1"/>
</dbReference>
<comment type="similarity">
    <text evidence="1">Belongs to the methylglyoxal synthase family.</text>
</comment>
<dbReference type="HAMAP" id="MF_00549">
    <property type="entry name" value="Methylglyoxal_synth"/>
    <property type="match status" value="1"/>
</dbReference>
<dbReference type="EMBL" id="AMEZ01000048">
    <property type="protein sequence ID" value="EKY27040.1"/>
    <property type="molecule type" value="Genomic_DNA"/>
</dbReference>
<dbReference type="EC" id="4.2.3.3" evidence="1"/>
<reference evidence="3 4" key="1">
    <citation type="submission" date="2012-05" db="EMBL/GenBank/DDBJ databases">
        <authorList>
            <person name="Weinstock G."/>
            <person name="Sodergren E."/>
            <person name="Lobos E.A."/>
            <person name="Fulton L."/>
            <person name="Fulton R."/>
            <person name="Courtney L."/>
            <person name="Fronick C."/>
            <person name="O'Laughlin M."/>
            <person name="Godfrey J."/>
            <person name="Wilson R.M."/>
            <person name="Miner T."/>
            <person name="Farmer C."/>
            <person name="Delehaunty K."/>
            <person name="Cordes M."/>
            <person name="Minx P."/>
            <person name="Tomlinson C."/>
            <person name="Chen J."/>
            <person name="Wollam A."/>
            <person name="Pepin K.H."/>
            <person name="Bhonagiri V."/>
            <person name="Zhang X."/>
            <person name="Suruliraj S."/>
            <person name="Warren W."/>
            <person name="Mitreva M."/>
            <person name="Mardis E.R."/>
            <person name="Wilson R.K."/>
        </authorList>
    </citation>
    <scope>NUCLEOTIDE SEQUENCE [LARGE SCALE GENOMIC DNA]</scope>
    <source>
        <strain evidence="3 4">DSM 1785</strain>
    </source>
</reference>
<proteinExistence type="inferred from homology"/>
<evidence type="ECO:0000313" key="3">
    <source>
        <dbReference type="EMBL" id="EKY27040.1"/>
    </source>
</evidence>